<comment type="caution">
    <text evidence="2">The sequence shown here is derived from an EMBL/GenBank/DDBJ whole genome shotgun (WGS) entry which is preliminary data.</text>
</comment>
<feature type="transmembrane region" description="Helical" evidence="1">
    <location>
        <begin position="138"/>
        <end position="155"/>
    </location>
</feature>
<gene>
    <name evidence="2" type="ORF">NN4_28830</name>
</gene>
<keyword evidence="1" id="KW-0472">Membrane</keyword>
<evidence type="ECO:0000313" key="2">
    <source>
        <dbReference type="EMBL" id="GEM38364.1"/>
    </source>
</evidence>
<dbReference type="Pfam" id="PF20589">
    <property type="entry name" value="DUF6790"/>
    <property type="match status" value="1"/>
</dbReference>
<sequence length="185" mass="19682">MSYLAQSAFPLIWIVIAVVGALIRTRHSPSRAAALETWQRWWAVAALGCGSLWMTIAFLTVPDAMATAIGFNQSPFQFEIAFANLGLAVMGFRAASATARERITIGLGAGMFLWGAAIGHLYQWFANGDHAPGNTGGVLVYDLLLPAVMIVLARYSHRLSATEQPVTAALLSSGAGVSSRETGSR</sequence>
<accession>A0A511MCG6</accession>
<evidence type="ECO:0000313" key="3">
    <source>
        <dbReference type="Proteomes" id="UP000321424"/>
    </source>
</evidence>
<protein>
    <submittedName>
        <fullName evidence="2">Uncharacterized protein</fullName>
    </submittedName>
</protein>
<feature type="transmembrane region" description="Helical" evidence="1">
    <location>
        <begin position="104"/>
        <end position="126"/>
    </location>
</feature>
<feature type="transmembrane region" description="Helical" evidence="1">
    <location>
        <begin position="43"/>
        <end position="62"/>
    </location>
</feature>
<keyword evidence="1" id="KW-0812">Transmembrane</keyword>
<name>A0A511MCG6_9NOCA</name>
<dbReference type="Proteomes" id="UP000321424">
    <property type="component" value="Unassembled WGS sequence"/>
</dbReference>
<feature type="transmembrane region" description="Helical" evidence="1">
    <location>
        <begin position="6"/>
        <end position="23"/>
    </location>
</feature>
<proteinExistence type="predicted"/>
<dbReference type="EMBL" id="BJXA01000015">
    <property type="protein sequence ID" value="GEM38364.1"/>
    <property type="molecule type" value="Genomic_DNA"/>
</dbReference>
<keyword evidence="3" id="KW-1185">Reference proteome</keyword>
<keyword evidence="1" id="KW-1133">Transmembrane helix</keyword>
<feature type="transmembrane region" description="Helical" evidence="1">
    <location>
        <begin position="74"/>
        <end position="92"/>
    </location>
</feature>
<organism evidence="2 3">
    <name type="scientific">Nocardia ninae NBRC 108245</name>
    <dbReference type="NCBI Taxonomy" id="1210091"/>
    <lineage>
        <taxon>Bacteria</taxon>
        <taxon>Bacillati</taxon>
        <taxon>Actinomycetota</taxon>
        <taxon>Actinomycetes</taxon>
        <taxon>Mycobacteriales</taxon>
        <taxon>Nocardiaceae</taxon>
        <taxon>Nocardia</taxon>
    </lineage>
</organism>
<evidence type="ECO:0000256" key="1">
    <source>
        <dbReference type="SAM" id="Phobius"/>
    </source>
</evidence>
<dbReference type="AlphaFoldDB" id="A0A511MCG6"/>
<dbReference type="InterPro" id="IPR046740">
    <property type="entry name" value="DUF6790"/>
</dbReference>
<reference evidence="2 3" key="1">
    <citation type="submission" date="2019-07" db="EMBL/GenBank/DDBJ databases">
        <title>Whole genome shotgun sequence of Nocardia ninae NBRC 108245.</title>
        <authorList>
            <person name="Hosoyama A."/>
            <person name="Uohara A."/>
            <person name="Ohji S."/>
            <person name="Ichikawa N."/>
        </authorList>
    </citation>
    <scope>NUCLEOTIDE SEQUENCE [LARGE SCALE GENOMIC DNA]</scope>
    <source>
        <strain evidence="2 3">NBRC 108245</strain>
    </source>
</reference>